<feature type="domain" description="Clr5" evidence="5">
    <location>
        <begin position="9"/>
        <end position="56"/>
    </location>
</feature>
<dbReference type="AlphaFoldDB" id="A0AA39U076"/>
<evidence type="ECO:0000256" key="1">
    <source>
        <dbReference type="ARBA" id="ARBA00022737"/>
    </source>
</evidence>
<sequence length="884" mass="97256">MAMTSRNLPWERWKNAIHTLYVLDKRPLNEVRKEMKERYRFDATRRQYETQLKKWGQDFKKKTTSTASTATSTSTESMFPTDKLRKEISRYCMPTLEKMQLSQASSPNLPEGVDIRTPCEVPVVSLLFDQLPIFHFLSDLSAITQPLSDSIVQEVASLNQSIDKFKLEAIAKSYLSDSAFQGEPMASELIMKKDSELSPSRSITPLQLACMTCSPELVKVLIHYGAEVDGPEYGWKGNIILLSIASCFNLDHLTGFQEVIQTLIHAGAKVNIADDRDSESSAGTLRPKFDIKRDLETSFPLVSDGHSPLTAAAYRQCPLTVKLLLKSGADVSFRRQKKSSALRECLSSSSPSRGLTLITIVRSLVDYGVDVNDHVPCLEHHEGDTGQLPPCYSALDLALYKENTELVMFMISTGARPTNHTLDIAMDSPNNDFDLLARLVDYVESCGSIFATRLTHQDQLTYASPLTTTTSIQKKRILVTGALRFGALSALQDLIQSLRLSNMLEEIIASLDLGKIIANILGMKDNCSHIEALESFLGSLYDIQIPPPLASSSEPLIALALRKWNNPSKVVDLLIDNGASVELDFKQSLGLVQKLIAAGATTSWQRAPGNHAEMSGSALVKAIKIGENHTIEEALKAGVDINVLDGGWSLYIRKFCCISPLAAAIMTRKMVACGSPKGFRGRAEQLHAIWRSDLVSVDILLDHGASIRYQPLLALQKSGDVPTNTPVQMAVRHMFLDTPSRRCGRCADTQMLRHLLERGADPSEMSFPVQYSSSDTLSLYYTALQEAAKQKDMEVARLLLKHGADPNLVSPLWCHGHTALQFACWNGQKEMVDILLEYGANVNAPPDPELGATALQYAAAGLDGSMTANGRDPRSPLSRAGGKI</sequence>
<protein>
    <submittedName>
        <fullName evidence="6">Ankyrin repeat-containing domain protein</fullName>
    </submittedName>
</protein>
<evidence type="ECO:0000313" key="7">
    <source>
        <dbReference type="Proteomes" id="UP001174934"/>
    </source>
</evidence>
<evidence type="ECO:0000313" key="6">
    <source>
        <dbReference type="EMBL" id="KAK0609558.1"/>
    </source>
</evidence>
<proteinExistence type="predicted"/>
<feature type="repeat" description="ANK" evidence="3">
    <location>
        <begin position="815"/>
        <end position="847"/>
    </location>
</feature>
<organism evidence="6 7">
    <name type="scientific">Bombardia bombarda</name>
    <dbReference type="NCBI Taxonomy" id="252184"/>
    <lineage>
        <taxon>Eukaryota</taxon>
        <taxon>Fungi</taxon>
        <taxon>Dikarya</taxon>
        <taxon>Ascomycota</taxon>
        <taxon>Pezizomycotina</taxon>
        <taxon>Sordariomycetes</taxon>
        <taxon>Sordariomycetidae</taxon>
        <taxon>Sordariales</taxon>
        <taxon>Lasiosphaeriaceae</taxon>
        <taxon>Bombardia</taxon>
    </lineage>
</organism>
<dbReference type="PROSITE" id="PS50088">
    <property type="entry name" value="ANK_REPEAT"/>
    <property type="match status" value="4"/>
</dbReference>
<evidence type="ECO:0000256" key="3">
    <source>
        <dbReference type="PROSITE-ProRule" id="PRU00023"/>
    </source>
</evidence>
<dbReference type="InterPro" id="IPR002110">
    <property type="entry name" value="Ankyrin_rpt"/>
</dbReference>
<dbReference type="InterPro" id="IPR036770">
    <property type="entry name" value="Ankyrin_rpt-contain_sf"/>
</dbReference>
<feature type="region of interest" description="Disordered" evidence="4">
    <location>
        <begin position="865"/>
        <end position="884"/>
    </location>
</feature>
<keyword evidence="2 3" id="KW-0040">ANK repeat</keyword>
<dbReference type="EMBL" id="JAULSR010000013">
    <property type="protein sequence ID" value="KAK0609558.1"/>
    <property type="molecule type" value="Genomic_DNA"/>
</dbReference>
<name>A0AA39U076_9PEZI</name>
<dbReference type="InterPro" id="IPR050745">
    <property type="entry name" value="Multifunctional_regulatory"/>
</dbReference>
<evidence type="ECO:0000256" key="4">
    <source>
        <dbReference type="SAM" id="MobiDB-lite"/>
    </source>
</evidence>
<feature type="repeat" description="ANK" evidence="3">
    <location>
        <begin position="779"/>
        <end position="811"/>
    </location>
</feature>
<comment type="caution">
    <text evidence="6">The sequence shown here is derived from an EMBL/GenBank/DDBJ whole genome shotgun (WGS) entry which is preliminary data.</text>
</comment>
<dbReference type="Pfam" id="PF12796">
    <property type="entry name" value="Ank_2"/>
    <property type="match status" value="1"/>
</dbReference>
<dbReference type="Pfam" id="PF13606">
    <property type="entry name" value="Ank_3"/>
    <property type="match status" value="1"/>
</dbReference>
<dbReference type="Pfam" id="PF00023">
    <property type="entry name" value="Ank"/>
    <property type="match status" value="1"/>
</dbReference>
<gene>
    <name evidence="6" type="ORF">B0T17DRAFT_512657</name>
</gene>
<feature type="repeat" description="ANK" evidence="3">
    <location>
        <begin position="201"/>
        <end position="233"/>
    </location>
</feature>
<evidence type="ECO:0000259" key="5">
    <source>
        <dbReference type="Pfam" id="PF14420"/>
    </source>
</evidence>
<dbReference type="Gene3D" id="1.25.40.20">
    <property type="entry name" value="Ankyrin repeat-containing domain"/>
    <property type="match status" value="2"/>
</dbReference>
<accession>A0AA39U076</accession>
<dbReference type="Proteomes" id="UP001174934">
    <property type="component" value="Unassembled WGS sequence"/>
</dbReference>
<dbReference type="SUPFAM" id="SSF48403">
    <property type="entry name" value="Ankyrin repeat"/>
    <property type="match status" value="2"/>
</dbReference>
<dbReference type="InterPro" id="IPR025676">
    <property type="entry name" value="Clr5_dom"/>
</dbReference>
<feature type="repeat" description="ANK" evidence="3">
    <location>
        <begin position="304"/>
        <end position="336"/>
    </location>
</feature>
<dbReference type="PROSITE" id="PS50297">
    <property type="entry name" value="ANK_REP_REGION"/>
    <property type="match status" value="4"/>
</dbReference>
<evidence type="ECO:0000256" key="2">
    <source>
        <dbReference type="ARBA" id="ARBA00023043"/>
    </source>
</evidence>
<reference evidence="6" key="1">
    <citation type="submission" date="2023-06" db="EMBL/GenBank/DDBJ databases">
        <title>Genome-scale phylogeny and comparative genomics of the fungal order Sordariales.</title>
        <authorList>
            <consortium name="Lawrence Berkeley National Laboratory"/>
            <person name="Hensen N."/>
            <person name="Bonometti L."/>
            <person name="Westerberg I."/>
            <person name="Brannstrom I.O."/>
            <person name="Guillou S."/>
            <person name="Cros-Aarteil S."/>
            <person name="Calhoun S."/>
            <person name="Haridas S."/>
            <person name="Kuo A."/>
            <person name="Mondo S."/>
            <person name="Pangilinan J."/>
            <person name="Riley R."/>
            <person name="LaButti K."/>
            <person name="Andreopoulos B."/>
            <person name="Lipzen A."/>
            <person name="Chen C."/>
            <person name="Yanf M."/>
            <person name="Daum C."/>
            <person name="Ng V."/>
            <person name="Clum A."/>
            <person name="Steindorff A."/>
            <person name="Ohm R."/>
            <person name="Martin F."/>
            <person name="Silar P."/>
            <person name="Natvig D."/>
            <person name="Lalanne C."/>
            <person name="Gautier V."/>
            <person name="Ament-velasquez S.L."/>
            <person name="Kruys A."/>
            <person name="Hutchinson M.I."/>
            <person name="Powell A.J."/>
            <person name="Barry K."/>
            <person name="Miller A.N."/>
            <person name="Grigoriev I.V."/>
            <person name="Debuchy R."/>
            <person name="Gladieux P."/>
            <person name="Thoren M.H."/>
            <person name="Johannesson H."/>
        </authorList>
    </citation>
    <scope>NUCLEOTIDE SEQUENCE</scope>
    <source>
        <strain evidence="6">SMH3391-2</strain>
    </source>
</reference>
<keyword evidence="7" id="KW-1185">Reference proteome</keyword>
<keyword evidence="1" id="KW-0677">Repeat</keyword>
<dbReference type="Pfam" id="PF14420">
    <property type="entry name" value="Clr5"/>
    <property type="match status" value="1"/>
</dbReference>
<dbReference type="PANTHER" id="PTHR24189">
    <property type="entry name" value="MYOTROPHIN"/>
    <property type="match status" value="1"/>
</dbReference>
<dbReference type="PANTHER" id="PTHR24189:SF50">
    <property type="entry name" value="ANKYRIN REPEAT AND SOCS BOX PROTEIN 2"/>
    <property type="match status" value="1"/>
</dbReference>
<dbReference type="SMART" id="SM00248">
    <property type="entry name" value="ANK"/>
    <property type="match status" value="11"/>
</dbReference>